<dbReference type="SUPFAM" id="SSF50729">
    <property type="entry name" value="PH domain-like"/>
    <property type="match status" value="1"/>
</dbReference>
<dbReference type="Proteomes" id="UP000596742">
    <property type="component" value="Unassembled WGS sequence"/>
</dbReference>
<accession>A0A8B6FCT4</accession>
<evidence type="ECO:0000313" key="2">
    <source>
        <dbReference type="EMBL" id="VDI47820.1"/>
    </source>
</evidence>
<dbReference type="InterPro" id="IPR055251">
    <property type="entry name" value="SOS1_NGEF_PH"/>
</dbReference>
<name>A0A8B6FCT4_MYTGA</name>
<dbReference type="PROSITE" id="PS50003">
    <property type="entry name" value="PH_DOMAIN"/>
    <property type="match status" value="1"/>
</dbReference>
<feature type="domain" description="PH" evidence="1">
    <location>
        <begin position="1"/>
        <end position="88"/>
    </location>
</feature>
<dbReference type="InterPro" id="IPR011993">
    <property type="entry name" value="PH-like_dom_sf"/>
</dbReference>
<dbReference type="PANTHER" id="PTHR46857:SF2">
    <property type="entry name" value="F-BOX ONLY PROTEIN 16"/>
    <property type="match status" value="1"/>
</dbReference>
<dbReference type="EMBL" id="UYJE01006658">
    <property type="protein sequence ID" value="VDI47820.1"/>
    <property type="molecule type" value="Genomic_DNA"/>
</dbReference>
<dbReference type="Pfam" id="PF22697">
    <property type="entry name" value="SOS1_NGEF_PH"/>
    <property type="match status" value="1"/>
</dbReference>
<evidence type="ECO:0000313" key="3">
    <source>
        <dbReference type="Proteomes" id="UP000596742"/>
    </source>
</evidence>
<organism evidence="2 3">
    <name type="scientific">Mytilus galloprovincialis</name>
    <name type="common">Mediterranean mussel</name>
    <dbReference type="NCBI Taxonomy" id="29158"/>
    <lineage>
        <taxon>Eukaryota</taxon>
        <taxon>Metazoa</taxon>
        <taxon>Spiralia</taxon>
        <taxon>Lophotrochozoa</taxon>
        <taxon>Mollusca</taxon>
        <taxon>Bivalvia</taxon>
        <taxon>Autobranchia</taxon>
        <taxon>Pteriomorphia</taxon>
        <taxon>Mytilida</taxon>
        <taxon>Mytiloidea</taxon>
        <taxon>Mytilidae</taxon>
        <taxon>Mytilinae</taxon>
        <taxon>Mytilus</taxon>
    </lineage>
</organism>
<protein>
    <recommendedName>
        <fullName evidence="1">PH domain-containing protein</fullName>
    </recommendedName>
</protein>
<evidence type="ECO:0000259" key="1">
    <source>
        <dbReference type="PROSITE" id="PS50003"/>
    </source>
</evidence>
<dbReference type="AlphaFoldDB" id="A0A8B6FCT4"/>
<dbReference type="PANTHER" id="PTHR46857">
    <property type="entry name" value="EPITHELIAL CELL-TRANSFORMING SEQUENCE 2 ONCOGENE-LIKE"/>
    <property type="match status" value="1"/>
</dbReference>
<dbReference type="Gene3D" id="2.30.29.30">
    <property type="entry name" value="Pleckstrin-homology domain (PH domain)/Phosphotyrosine-binding domain (PTB)"/>
    <property type="match status" value="1"/>
</dbReference>
<keyword evidence="3" id="KW-1185">Reference proteome</keyword>
<proteinExistence type="predicted"/>
<comment type="caution">
    <text evidence="2">The sequence shown here is derived from an EMBL/GenBank/DDBJ whole genome shotgun (WGS) entry which is preliminary data.</text>
</comment>
<dbReference type="InterPro" id="IPR001849">
    <property type="entry name" value="PH_domain"/>
</dbReference>
<dbReference type="OrthoDB" id="660555at2759"/>
<gene>
    <name evidence="2" type="ORF">MGAL_10B066464</name>
</gene>
<dbReference type="InterPro" id="IPR052805">
    <property type="entry name" value="GEF_Ubiquitin-Prot_Reg"/>
</dbReference>
<sequence>MLGLFLFNDALVITRRTDRHYPFSRAIEHTYRFEVSLSLNRIKISEIPDSKYIQNGFLLETAKREWYCSAESDEERYNWIQLVQQTIRTAI</sequence>
<reference evidence="2" key="1">
    <citation type="submission" date="2018-11" db="EMBL/GenBank/DDBJ databases">
        <authorList>
            <person name="Alioto T."/>
            <person name="Alioto T."/>
        </authorList>
    </citation>
    <scope>NUCLEOTIDE SEQUENCE</scope>
</reference>